<keyword evidence="5 8" id="KW-0804">Transcription</keyword>
<keyword evidence="6 8" id="KW-0539">Nucleus</keyword>
<evidence type="ECO:0000256" key="9">
    <source>
        <dbReference type="SAM" id="MobiDB-lite"/>
    </source>
</evidence>
<feature type="region of interest" description="Disordered" evidence="9">
    <location>
        <begin position="239"/>
        <end position="273"/>
    </location>
</feature>
<evidence type="ECO:0000256" key="2">
    <source>
        <dbReference type="ARBA" id="ARBA00006728"/>
    </source>
</evidence>
<dbReference type="InterPro" id="IPR033389">
    <property type="entry name" value="AUX/IAA_dom"/>
</dbReference>
<comment type="subunit">
    <text evidence="8">Homodimers and heterodimers.</text>
</comment>
<evidence type="ECO:0000313" key="11">
    <source>
        <dbReference type="EMBL" id="KAL0388320.1"/>
    </source>
</evidence>
<comment type="caution">
    <text evidence="11">The sequence shown here is derived from an EMBL/GenBank/DDBJ whole genome shotgun (WGS) entry which is preliminary data.</text>
</comment>
<dbReference type="InterPro" id="IPR053793">
    <property type="entry name" value="PB1-like"/>
</dbReference>
<organism evidence="11">
    <name type="scientific">Sesamum radiatum</name>
    <name type="common">Black benniseed</name>
    <dbReference type="NCBI Taxonomy" id="300843"/>
    <lineage>
        <taxon>Eukaryota</taxon>
        <taxon>Viridiplantae</taxon>
        <taxon>Streptophyta</taxon>
        <taxon>Embryophyta</taxon>
        <taxon>Tracheophyta</taxon>
        <taxon>Spermatophyta</taxon>
        <taxon>Magnoliopsida</taxon>
        <taxon>eudicotyledons</taxon>
        <taxon>Gunneridae</taxon>
        <taxon>Pentapetalae</taxon>
        <taxon>asterids</taxon>
        <taxon>lamiids</taxon>
        <taxon>Lamiales</taxon>
        <taxon>Pedaliaceae</taxon>
        <taxon>Sesamum</taxon>
    </lineage>
</organism>
<dbReference type="InterPro" id="IPR003311">
    <property type="entry name" value="AUX_IAA"/>
</dbReference>
<protein>
    <recommendedName>
        <fullName evidence="8">Auxin-responsive protein</fullName>
    </recommendedName>
</protein>
<evidence type="ECO:0000256" key="5">
    <source>
        <dbReference type="ARBA" id="ARBA00023163"/>
    </source>
</evidence>
<evidence type="ECO:0000256" key="3">
    <source>
        <dbReference type="ARBA" id="ARBA00022491"/>
    </source>
</evidence>
<dbReference type="PANTHER" id="PTHR31734:SF6">
    <property type="entry name" value="AUXIN-RESPONSIVE PROTEIN IAA11"/>
    <property type="match status" value="1"/>
</dbReference>
<dbReference type="GO" id="GO:0006355">
    <property type="term" value="P:regulation of DNA-templated transcription"/>
    <property type="evidence" value="ECO:0007669"/>
    <property type="project" value="InterPro"/>
</dbReference>
<comment type="similarity">
    <text evidence="2 8">Belongs to the Aux/IAA family.</text>
</comment>
<name>A0AAW2S8D3_SESRA</name>
<comment type="function">
    <text evidence="8">Aux/IAA proteins are short-lived transcriptional factors that function as repressors of early auxin response genes at low auxin concentrations.</text>
</comment>
<evidence type="ECO:0000256" key="8">
    <source>
        <dbReference type="RuleBase" id="RU004549"/>
    </source>
</evidence>
<evidence type="ECO:0000256" key="7">
    <source>
        <dbReference type="ARBA" id="ARBA00023294"/>
    </source>
</evidence>
<keyword evidence="4 8" id="KW-0805">Transcription regulation</keyword>
<dbReference type="GO" id="GO:0009734">
    <property type="term" value="P:auxin-activated signaling pathway"/>
    <property type="evidence" value="ECO:0007669"/>
    <property type="project" value="UniProtKB-UniRule"/>
</dbReference>
<reference evidence="11" key="1">
    <citation type="submission" date="2020-06" db="EMBL/GenBank/DDBJ databases">
        <authorList>
            <person name="Li T."/>
            <person name="Hu X."/>
            <person name="Zhang T."/>
            <person name="Song X."/>
            <person name="Zhang H."/>
            <person name="Dai N."/>
            <person name="Sheng W."/>
            <person name="Hou X."/>
            <person name="Wei L."/>
        </authorList>
    </citation>
    <scope>NUCLEOTIDE SEQUENCE</scope>
    <source>
        <strain evidence="11">G02</strain>
        <tissue evidence="11">Leaf</tissue>
    </source>
</reference>
<evidence type="ECO:0000256" key="1">
    <source>
        <dbReference type="ARBA" id="ARBA00004123"/>
    </source>
</evidence>
<dbReference type="AlphaFoldDB" id="A0AAW2S8D3"/>
<gene>
    <name evidence="11" type="ORF">Sradi_2713800</name>
</gene>
<feature type="compositionally biased region" description="Basic and acidic residues" evidence="9">
    <location>
        <begin position="248"/>
        <end position="273"/>
    </location>
</feature>
<sequence length="403" mass="43309">MFFKEKKKDNEGELGFVGIKKCTGKRELRGRDCWAHLAADIWVPTSSLSPPFCSPPAITLSQPFSTLSFSAFFFHLSTTITLLAFPSSLCSPFSPRSCLCHGIISGLPRRRGGGGGGGTGLSSCEQTSKVGKDYMGMSKETELELGLGLSLGNSGGGGGGGVVGKGKGSAWGEYGRILTAKDFPNGFSSGRSGNGGGTKRERAAAAADCVDEGSASAAVSQVVGWPPIRAYRMNTLFNQSKTTSNADQQDKGVGGDENNENSKKKINHGNDERGHLGFVKVNMDGLPIGRKVDLNAHKSYETLAKTLEEMFFKPSLTTRGGKEQPIQPPKLLDGSSEFVLTYEDKEGDWMLVGDVPWGMFLNTVKRLRIMRTSEANGLGTYMQFDRITNFIFPISFSIGTSYK</sequence>
<keyword evidence="7 8" id="KW-0927">Auxin signaling pathway</keyword>
<dbReference type="PANTHER" id="PTHR31734">
    <property type="entry name" value="AUXIN-RESPONSIVE PROTEIN IAA17"/>
    <property type="match status" value="1"/>
</dbReference>
<dbReference type="GO" id="GO:0005634">
    <property type="term" value="C:nucleus"/>
    <property type="evidence" value="ECO:0007669"/>
    <property type="project" value="UniProtKB-SubCell"/>
</dbReference>
<dbReference type="PROSITE" id="PS51745">
    <property type="entry name" value="PB1"/>
    <property type="match status" value="1"/>
</dbReference>
<evidence type="ECO:0000256" key="4">
    <source>
        <dbReference type="ARBA" id="ARBA00023015"/>
    </source>
</evidence>
<reference evidence="11" key="2">
    <citation type="journal article" date="2024" name="Plant">
        <title>Genomic evolution and insights into agronomic trait innovations of Sesamum species.</title>
        <authorList>
            <person name="Miao H."/>
            <person name="Wang L."/>
            <person name="Qu L."/>
            <person name="Liu H."/>
            <person name="Sun Y."/>
            <person name="Le M."/>
            <person name="Wang Q."/>
            <person name="Wei S."/>
            <person name="Zheng Y."/>
            <person name="Lin W."/>
            <person name="Duan Y."/>
            <person name="Cao H."/>
            <person name="Xiong S."/>
            <person name="Wang X."/>
            <person name="Wei L."/>
            <person name="Li C."/>
            <person name="Ma Q."/>
            <person name="Ju M."/>
            <person name="Zhao R."/>
            <person name="Li G."/>
            <person name="Mu C."/>
            <person name="Tian Q."/>
            <person name="Mei H."/>
            <person name="Zhang T."/>
            <person name="Gao T."/>
            <person name="Zhang H."/>
        </authorList>
    </citation>
    <scope>NUCLEOTIDE SEQUENCE</scope>
    <source>
        <strain evidence="11">G02</strain>
    </source>
</reference>
<dbReference type="SUPFAM" id="SSF54277">
    <property type="entry name" value="CAD &amp; PB1 domains"/>
    <property type="match status" value="1"/>
</dbReference>
<keyword evidence="3 8" id="KW-0678">Repressor</keyword>
<dbReference type="Gene3D" id="3.10.20.90">
    <property type="entry name" value="Phosphatidylinositol 3-kinase Catalytic Subunit, Chain A, domain 1"/>
    <property type="match status" value="1"/>
</dbReference>
<dbReference type="EMBL" id="JACGWJ010000011">
    <property type="protein sequence ID" value="KAL0388320.1"/>
    <property type="molecule type" value="Genomic_DNA"/>
</dbReference>
<evidence type="ECO:0000259" key="10">
    <source>
        <dbReference type="PROSITE" id="PS51745"/>
    </source>
</evidence>
<comment type="subcellular location">
    <subcellularLocation>
        <location evidence="1 8">Nucleus</location>
    </subcellularLocation>
</comment>
<feature type="domain" description="PB1" evidence="10">
    <location>
        <begin position="276"/>
        <end position="374"/>
    </location>
</feature>
<dbReference type="FunFam" id="3.10.20.90:FF:000078">
    <property type="entry name" value="Auxin-responsive protein"/>
    <property type="match status" value="1"/>
</dbReference>
<proteinExistence type="inferred from homology"/>
<dbReference type="Pfam" id="PF02309">
    <property type="entry name" value="AUX_IAA"/>
    <property type="match status" value="1"/>
</dbReference>
<accession>A0AAW2S8D3</accession>
<evidence type="ECO:0000256" key="6">
    <source>
        <dbReference type="ARBA" id="ARBA00023242"/>
    </source>
</evidence>